<feature type="region of interest" description="Disordered" evidence="1">
    <location>
        <begin position="175"/>
        <end position="201"/>
    </location>
</feature>
<sequence length="232" mass="25190">MSADDEREKTGATIHTVAKTTVDAVTKEAMADIVQAINRATEWISQAVENELISKCLDPNEGVAFHNATDWTTHAVLVDLIAHAADDAMQSGTSTTLEIHEHIRIPKTFPPPSPPSTNLSPVLATHSDNNRLGLSKPNFMHPRCYRLALENEIEQKSGGLVRLSIAPAISASVDASPTKLSPSRHMSRGHGHSHKGGHGGILPNKRSGYCQRCVFEGRSCKINDCLKHQVLK</sequence>
<evidence type="ECO:0000256" key="1">
    <source>
        <dbReference type="SAM" id="MobiDB-lite"/>
    </source>
</evidence>
<dbReference type="VEuPathDB" id="FungiDB:PITG_21043"/>
<dbReference type="Proteomes" id="UP000006643">
    <property type="component" value="Unassembled WGS sequence"/>
</dbReference>
<dbReference type="EMBL" id="DS028329">
    <property type="protein sequence ID" value="EEY58780.1"/>
    <property type="molecule type" value="Genomic_DNA"/>
</dbReference>
<reference evidence="3" key="1">
    <citation type="journal article" date="2009" name="Nature">
        <title>Genome sequence and analysis of the Irish potato famine pathogen Phytophthora infestans.</title>
        <authorList>
            <consortium name="The Broad Institute Genome Sequencing Platform"/>
            <person name="Haas B.J."/>
            <person name="Kamoun S."/>
            <person name="Zody M.C."/>
            <person name="Jiang R.H."/>
            <person name="Handsaker R.E."/>
            <person name="Cano L.M."/>
            <person name="Grabherr M."/>
            <person name="Kodira C.D."/>
            <person name="Raffaele S."/>
            <person name="Torto-Alalibo T."/>
            <person name="Bozkurt T.O."/>
            <person name="Ah-Fong A.M."/>
            <person name="Alvarado L."/>
            <person name="Anderson V.L."/>
            <person name="Armstrong M.R."/>
            <person name="Avrova A."/>
            <person name="Baxter L."/>
            <person name="Beynon J."/>
            <person name="Boevink P.C."/>
            <person name="Bollmann S.R."/>
            <person name="Bos J.I."/>
            <person name="Bulone V."/>
            <person name="Cai G."/>
            <person name="Cakir C."/>
            <person name="Carrington J.C."/>
            <person name="Chawner M."/>
            <person name="Conti L."/>
            <person name="Costanzo S."/>
            <person name="Ewan R."/>
            <person name="Fahlgren N."/>
            <person name="Fischbach M.A."/>
            <person name="Fugelstad J."/>
            <person name="Gilroy E.M."/>
            <person name="Gnerre S."/>
            <person name="Green P.J."/>
            <person name="Grenville-Briggs L.J."/>
            <person name="Griffith J."/>
            <person name="Grunwald N.J."/>
            <person name="Horn K."/>
            <person name="Horner N.R."/>
            <person name="Hu C.H."/>
            <person name="Huitema E."/>
            <person name="Jeong D.H."/>
            <person name="Jones A.M."/>
            <person name="Jones J.D."/>
            <person name="Jones R.W."/>
            <person name="Karlsson E.K."/>
            <person name="Kunjeti S.G."/>
            <person name="Lamour K."/>
            <person name="Liu Z."/>
            <person name="Ma L."/>
            <person name="Maclean D."/>
            <person name="Chibucos M.C."/>
            <person name="McDonald H."/>
            <person name="McWalters J."/>
            <person name="Meijer H.J."/>
            <person name="Morgan W."/>
            <person name="Morris P.F."/>
            <person name="Munro C.A."/>
            <person name="O'Neill K."/>
            <person name="Ospina-Giraldo M."/>
            <person name="Pinzon A."/>
            <person name="Pritchard L."/>
            <person name="Ramsahoye B."/>
            <person name="Ren Q."/>
            <person name="Restrepo S."/>
            <person name="Roy S."/>
            <person name="Sadanandom A."/>
            <person name="Savidor A."/>
            <person name="Schornack S."/>
            <person name="Schwartz D.C."/>
            <person name="Schumann U.D."/>
            <person name="Schwessinger B."/>
            <person name="Seyer L."/>
            <person name="Sharpe T."/>
            <person name="Silvar C."/>
            <person name="Song J."/>
            <person name="Studholme D.J."/>
            <person name="Sykes S."/>
            <person name="Thines M."/>
            <person name="van de Vondervoort P.J."/>
            <person name="Phuntumart V."/>
            <person name="Wawra S."/>
            <person name="Weide R."/>
            <person name="Win J."/>
            <person name="Young C."/>
            <person name="Zhou S."/>
            <person name="Fry W."/>
            <person name="Meyers B.C."/>
            <person name="van West P."/>
            <person name="Ristaino J."/>
            <person name="Govers F."/>
            <person name="Birch P.R."/>
            <person name="Whisson S.C."/>
            <person name="Judelson H.S."/>
            <person name="Nusbaum C."/>
        </authorList>
    </citation>
    <scope>NUCLEOTIDE SEQUENCE [LARGE SCALE GENOMIC DNA]</scope>
    <source>
        <strain evidence="3">T30-4</strain>
    </source>
</reference>
<dbReference type="GeneID" id="9466939"/>
<dbReference type="AlphaFoldDB" id="D0P314"/>
<evidence type="ECO:0000313" key="2">
    <source>
        <dbReference type="EMBL" id="EEY58780.1"/>
    </source>
</evidence>
<accession>D0P314</accession>
<organism evidence="2 3">
    <name type="scientific">Phytophthora infestans (strain T30-4)</name>
    <name type="common">Potato late blight agent</name>
    <dbReference type="NCBI Taxonomy" id="403677"/>
    <lineage>
        <taxon>Eukaryota</taxon>
        <taxon>Sar</taxon>
        <taxon>Stramenopiles</taxon>
        <taxon>Oomycota</taxon>
        <taxon>Peronosporomycetes</taxon>
        <taxon>Peronosporales</taxon>
        <taxon>Peronosporaceae</taxon>
        <taxon>Phytophthora</taxon>
    </lineage>
</organism>
<dbReference type="RefSeq" id="XP_002895310.1">
    <property type="nucleotide sequence ID" value="XM_002895264.1"/>
</dbReference>
<dbReference type="OrthoDB" id="129708at2759"/>
<dbReference type="InParanoid" id="D0P314"/>
<name>D0P314_PHYIT</name>
<dbReference type="eggNOG" id="ENOG502T0Y3">
    <property type="taxonomic scope" value="Eukaryota"/>
</dbReference>
<protein>
    <submittedName>
        <fullName evidence="2">Uncharacterized protein</fullName>
    </submittedName>
</protein>
<dbReference type="HOGENOM" id="CLU_1196872_0_0_1"/>
<dbReference type="KEGG" id="pif:PITG_21043"/>
<gene>
    <name evidence="2" type="ORF">PITG_21043</name>
</gene>
<proteinExistence type="predicted"/>
<evidence type="ECO:0000313" key="3">
    <source>
        <dbReference type="Proteomes" id="UP000006643"/>
    </source>
</evidence>
<feature type="compositionally biased region" description="Basic residues" evidence="1">
    <location>
        <begin position="185"/>
        <end position="197"/>
    </location>
</feature>
<keyword evidence="3" id="KW-1185">Reference proteome</keyword>